<comment type="caution">
    <text evidence="4">The sequence shown here is derived from an EMBL/GenBank/DDBJ whole genome shotgun (WGS) entry which is preliminary data.</text>
</comment>
<dbReference type="PROSITE" id="PS50966">
    <property type="entry name" value="ZF_SWIM"/>
    <property type="match status" value="1"/>
</dbReference>
<evidence type="ECO:0000256" key="1">
    <source>
        <dbReference type="PROSITE-ProRule" id="PRU00325"/>
    </source>
</evidence>
<feature type="compositionally biased region" description="Low complexity" evidence="2">
    <location>
        <begin position="73"/>
        <end position="86"/>
    </location>
</feature>
<keyword evidence="1" id="KW-0862">Zinc</keyword>
<proteinExistence type="predicted"/>
<sequence length="768" mass="90880">MDIESLNEEISQNSHHKECSRCSCVMKKEDFCRPYKGNPVHEHSTCNKCYKSRKDKRKEKGPISSKKKQLEVSSIAQASNSSQSNSYYMNIEHDDSSSEELSSDSLHEDNIQDNQDTDNVNNVDRLLYSLDEVEEVISNQFQVAENLNEPVKIAFEIELDSGLIESTLPESWLNIHNPEDIKKSFYQLISVLILPLEHGSGYYWEVRKVHLNTRKKEFTGCITAYLGCAQREDRKWQRPEDQPIKRRSEARTPIERYNCIGKITLTIDPQQQQVIVQGTHKHMHERPQYRRVEFPETAKLWIQDNIKYNLQNSELYKRLQHHNLINVQIHTKEQVYYWASVFRQRSYIFNPNNQLLSTKEYLENQQNFKVIFCLENDFIRALGFVTSLLDRIGITEVKEIIVDSTFKTNQERFELFVVNTNCGGFGVPIAYLYLLTCNGTVEAYNDPQNQINTQVQALCEFFTSLRNERILPTFGLVDKDAGQISAIEEAWSWTVNLQLCYWHLEHAIDRRLKNKKLRISGYSKNKVIEAHQQFNFIDPLWIPNSNIGILCPDNKIQEIISIVKRHSLMHPLIPVAKNTFWSSAQIYQYCTQEAYEFCYNNNLPGLWSYLWVNWYNRRDWMLFSRSSYSLAIPLARTTMLAESHWQVLKCRYKYNYNHPRLDRLTQIIVEQMIADFDIKLTHYFTKRSFPTWWDAFKLDWIKKADINIEHDMDERYHVDTTNWICSCPAYLYSRYLICKHLIIKKNGKSFLPTFLETKRRHDYPMIFF</sequence>
<feature type="region of interest" description="Disordered" evidence="2">
    <location>
        <begin position="57"/>
        <end position="118"/>
    </location>
</feature>
<evidence type="ECO:0000256" key="2">
    <source>
        <dbReference type="SAM" id="MobiDB-lite"/>
    </source>
</evidence>
<evidence type="ECO:0000313" key="5">
    <source>
        <dbReference type="Proteomes" id="UP000789901"/>
    </source>
</evidence>
<name>A0ABN7WIK9_GIGMA</name>
<accession>A0ABN7WIK9</accession>
<reference evidence="4 5" key="1">
    <citation type="submission" date="2021-06" db="EMBL/GenBank/DDBJ databases">
        <authorList>
            <person name="Kallberg Y."/>
            <person name="Tangrot J."/>
            <person name="Rosling A."/>
        </authorList>
    </citation>
    <scope>NUCLEOTIDE SEQUENCE [LARGE SCALE GENOMIC DNA]</scope>
    <source>
        <strain evidence="4 5">120-4 pot B 10/14</strain>
    </source>
</reference>
<evidence type="ECO:0000259" key="3">
    <source>
        <dbReference type="PROSITE" id="PS50966"/>
    </source>
</evidence>
<dbReference type="InterPro" id="IPR007527">
    <property type="entry name" value="Znf_SWIM"/>
</dbReference>
<dbReference type="EMBL" id="CAJVQB010045273">
    <property type="protein sequence ID" value="CAG8832393.1"/>
    <property type="molecule type" value="Genomic_DNA"/>
</dbReference>
<keyword evidence="5" id="KW-1185">Reference proteome</keyword>
<feature type="non-terminal residue" evidence="4">
    <location>
        <position position="768"/>
    </location>
</feature>
<gene>
    <name evidence="4" type="ORF">GMARGA_LOCUS31035</name>
</gene>
<evidence type="ECO:0000313" key="4">
    <source>
        <dbReference type="EMBL" id="CAG8832393.1"/>
    </source>
</evidence>
<keyword evidence="1" id="KW-0863">Zinc-finger</keyword>
<keyword evidence="1" id="KW-0479">Metal-binding</keyword>
<protein>
    <submittedName>
        <fullName evidence="4">31772_t:CDS:1</fullName>
    </submittedName>
</protein>
<feature type="domain" description="SWIM-type" evidence="3">
    <location>
        <begin position="716"/>
        <end position="749"/>
    </location>
</feature>
<dbReference type="Proteomes" id="UP000789901">
    <property type="component" value="Unassembled WGS sequence"/>
</dbReference>
<organism evidence="4 5">
    <name type="scientific">Gigaspora margarita</name>
    <dbReference type="NCBI Taxonomy" id="4874"/>
    <lineage>
        <taxon>Eukaryota</taxon>
        <taxon>Fungi</taxon>
        <taxon>Fungi incertae sedis</taxon>
        <taxon>Mucoromycota</taxon>
        <taxon>Glomeromycotina</taxon>
        <taxon>Glomeromycetes</taxon>
        <taxon>Diversisporales</taxon>
        <taxon>Gigasporaceae</taxon>
        <taxon>Gigaspora</taxon>
    </lineage>
</organism>